<dbReference type="CDD" id="cd00063">
    <property type="entry name" value="FN3"/>
    <property type="match status" value="4"/>
</dbReference>
<dbReference type="InterPro" id="IPR036116">
    <property type="entry name" value="FN3_sf"/>
</dbReference>
<dbReference type="SUPFAM" id="SSF48726">
    <property type="entry name" value="Immunoglobulin"/>
    <property type="match status" value="6"/>
</dbReference>
<feature type="domain" description="Ig-like" evidence="4">
    <location>
        <begin position="196"/>
        <end position="297"/>
    </location>
</feature>
<keyword evidence="1" id="KW-0677">Repeat</keyword>
<dbReference type="EMBL" id="CP092867">
    <property type="protein sequence ID" value="UYV67456.1"/>
    <property type="molecule type" value="Genomic_DNA"/>
</dbReference>
<evidence type="ECO:0000313" key="6">
    <source>
        <dbReference type="EMBL" id="UYV67456.1"/>
    </source>
</evidence>
<gene>
    <name evidence="6" type="ORF">LAZ67_5000672</name>
</gene>
<feature type="domain" description="Fibronectin type-III" evidence="5">
    <location>
        <begin position="935"/>
        <end position="1034"/>
    </location>
</feature>
<dbReference type="InterPro" id="IPR001304">
    <property type="entry name" value="C-type_lectin-like"/>
</dbReference>
<evidence type="ECO:0000256" key="2">
    <source>
        <dbReference type="ARBA" id="ARBA00023157"/>
    </source>
</evidence>
<dbReference type="Pfam" id="PF13927">
    <property type="entry name" value="Ig_3"/>
    <property type="match status" value="4"/>
</dbReference>
<evidence type="ECO:0000259" key="3">
    <source>
        <dbReference type="PROSITE" id="PS50041"/>
    </source>
</evidence>
<evidence type="ECO:0000259" key="5">
    <source>
        <dbReference type="PROSITE" id="PS50853"/>
    </source>
</evidence>
<keyword evidence="2" id="KW-1015">Disulfide bond</keyword>
<dbReference type="Pfam" id="PF07679">
    <property type="entry name" value="I-set"/>
    <property type="match status" value="1"/>
</dbReference>
<dbReference type="InterPro" id="IPR003598">
    <property type="entry name" value="Ig_sub2"/>
</dbReference>
<dbReference type="PROSITE" id="PS50041">
    <property type="entry name" value="C_TYPE_LECTIN_2"/>
    <property type="match status" value="1"/>
</dbReference>
<dbReference type="InterPro" id="IPR016186">
    <property type="entry name" value="C-type_lectin-like/link_sf"/>
</dbReference>
<dbReference type="Pfam" id="PF05473">
    <property type="entry name" value="UL45"/>
    <property type="match status" value="1"/>
</dbReference>
<protein>
    <submittedName>
        <fullName evidence="6">CNTN3</fullName>
    </submittedName>
</protein>
<feature type="domain" description="C-type lectin" evidence="3">
    <location>
        <begin position="31"/>
        <end position="148"/>
    </location>
</feature>
<proteinExistence type="predicted"/>
<dbReference type="SMART" id="SM00409">
    <property type="entry name" value="IG"/>
    <property type="match status" value="6"/>
</dbReference>
<feature type="domain" description="Fibronectin type-III" evidence="5">
    <location>
        <begin position="1039"/>
        <end position="1141"/>
    </location>
</feature>
<dbReference type="PROSITE" id="PS50853">
    <property type="entry name" value="FN3"/>
    <property type="match status" value="4"/>
</dbReference>
<dbReference type="Gene3D" id="3.10.100.10">
    <property type="entry name" value="Mannose-Binding Protein A, subunit A"/>
    <property type="match status" value="1"/>
</dbReference>
<dbReference type="InterPro" id="IPR036179">
    <property type="entry name" value="Ig-like_dom_sf"/>
</dbReference>
<dbReference type="InterPro" id="IPR007110">
    <property type="entry name" value="Ig-like_dom"/>
</dbReference>
<dbReference type="InterPro" id="IPR013098">
    <property type="entry name" value="Ig_I-set"/>
</dbReference>
<dbReference type="SUPFAM" id="SSF56436">
    <property type="entry name" value="C-type lectin-like"/>
    <property type="match status" value="1"/>
</dbReference>
<feature type="domain" description="Ig-like" evidence="4">
    <location>
        <begin position="313"/>
        <end position="378"/>
    </location>
</feature>
<keyword evidence="7" id="KW-1185">Reference proteome</keyword>
<feature type="domain" description="Ig-like" evidence="4">
    <location>
        <begin position="635"/>
        <end position="723"/>
    </location>
</feature>
<dbReference type="SMART" id="SM00034">
    <property type="entry name" value="CLECT"/>
    <property type="match status" value="1"/>
</dbReference>
<dbReference type="SMART" id="SM00408">
    <property type="entry name" value="IGc2"/>
    <property type="match status" value="5"/>
</dbReference>
<sequence length="1251" mass="141111">MVGSRDTTTTRDISAAGGAVAQTCPTGWVEFQDECLKFIRSPQRNYLEAQDKCRAYNAELVSVASYEKLQFVTTWLRENDPQHRRWYTSGRDDGENIWTWDSMGSHFSNIENLWLPSHQQGYGSNAAFKALSQPSMWCSSFSEDNTRWGLQKVSPMDQMSFICEISKEKLHQIVLLERSLDYGLKITDPEKLPRGPTFIKDAQDVVFNSNERSQVNYISLRCEADGYPTPTYKWYKEEYVHDSTVSYLIDPLSDDRYTQTDGILTIFDPQNKKDRGKYHCQATNNLGTVISRTAQLSFGTIGEFNRIRSPDVGNENWGKSISCDPPQHYPRVIYYWSRNQFPVFVEEDQRVFVSYDGSLYFSALEKTDRANYSCNVQSVISSTGRTGPFFPLQVDPACKCSVDHLGPVPSLSTNGEVRRFTPPFNLNYKCLTSQDGVAASGQKLMFPNNFPKSFPDAPLAGQEVILECVAYGYPVPYYNWTRAGGNKQLPIGSYTKNYDRVLVLPKIRVEDQGAYLCTANNGHETIQKSVTLSIQAAPEFTIPLGHRVADRGSTLSWSCEAFGIPDVHYRWLRNGQELVIPRLSPEFRVRYRILDNLLVIEDVQEMDEGMFQCEAINQLGSAYSAGQLRVITLKPTFSKYPMDEEMYAAEGGNYTIPCRPEAAPFPAEFKWRKDGSPVHQGGRIRVLNNGYLYLQQIRHEDKGLYTCEATNPYGTDRTEGMLIVLAKPKLVEQLQPKIVAAVNDSVEMRCKSYAGELLDVAYLWYHNELPINMGANPRYSLGSYPGYLRIVNITQSEAGNYQCVTKTHIGRIGDKTELLVIGPPGAPGAVLVEDLTSTSARIHWSDGSDNGRHILAYTVEGCTNHNSTWRVLVANISQWRPHPHVMGRKEIYLDNVLSPWSTYNFRVSAINTLGRGEPSDPSPQYNTDVDRPFTFPENVGGGGGKIGSLTITWKTLPPEEWNAEEIWYKVYFKPTHTKMDYHEKELKVRGNVGHFVEFVGDENYYLQYTVRVQAINRIAPGPISPPVVIYSAENLPQIQPSGVYAIPHNSTALLVSWSPLELTREKIRGELIGHRIKYWRNGKEPQADSLILLRRGAEPHSLIVGLQPNTEYFVAVMAYNSAGSGVESMPYLARTFKSAPQRAPTSVQVKALSPTSVLVSWRGVLTTSDEEPIVGYKVRYWEQDQDMTTAKEVLRQLDRGDLQAVVTGLTPGKAYHLRVLSYSLGGDGKMSSPAWSFSLSTWSVCWDWFPL</sequence>
<dbReference type="Gene3D" id="2.60.40.10">
    <property type="entry name" value="Immunoglobulins"/>
    <property type="match status" value="10"/>
</dbReference>
<accession>A0ABY6KGY6</accession>
<feature type="domain" description="Ig-like" evidence="4">
    <location>
        <begin position="728"/>
        <end position="803"/>
    </location>
</feature>
<dbReference type="SMART" id="SM00060">
    <property type="entry name" value="FN3"/>
    <property type="match status" value="4"/>
</dbReference>
<dbReference type="Pfam" id="PF00041">
    <property type="entry name" value="fn3"/>
    <property type="match status" value="3"/>
</dbReference>
<feature type="domain" description="Fibronectin type-III" evidence="5">
    <location>
        <begin position="826"/>
        <end position="930"/>
    </location>
</feature>
<evidence type="ECO:0000259" key="4">
    <source>
        <dbReference type="PROSITE" id="PS50835"/>
    </source>
</evidence>
<reference evidence="6 7" key="1">
    <citation type="submission" date="2022-01" db="EMBL/GenBank/DDBJ databases">
        <title>A chromosomal length assembly of Cordylochernes scorpioides.</title>
        <authorList>
            <person name="Zeh D."/>
            <person name="Zeh J."/>
        </authorList>
    </citation>
    <scope>NUCLEOTIDE SEQUENCE [LARGE SCALE GENOMIC DNA]</scope>
    <source>
        <strain evidence="6">IN4F17</strain>
        <tissue evidence="6">Whole Body</tissue>
    </source>
</reference>
<name>A0ABY6KGY6_9ARAC</name>
<dbReference type="CDD" id="cd00037">
    <property type="entry name" value="CLECT"/>
    <property type="match status" value="1"/>
</dbReference>
<dbReference type="PROSITE" id="PS50835">
    <property type="entry name" value="IG_LIKE"/>
    <property type="match status" value="6"/>
</dbReference>
<dbReference type="InterPro" id="IPR003599">
    <property type="entry name" value="Ig_sub"/>
</dbReference>
<feature type="domain" description="Ig-like" evidence="4">
    <location>
        <begin position="538"/>
        <end position="632"/>
    </location>
</feature>
<dbReference type="SUPFAM" id="SSF49265">
    <property type="entry name" value="Fibronectin type III"/>
    <property type="match status" value="2"/>
</dbReference>
<organism evidence="6 7">
    <name type="scientific">Cordylochernes scorpioides</name>
    <dbReference type="NCBI Taxonomy" id="51811"/>
    <lineage>
        <taxon>Eukaryota</taxon>
        <taxon>Metazoa</taxon>
        <taxon>Ecdysozoa</taxon>
        <taxon>Arthropoda</taxon>
        <taxon>Chelicerata</taxon>
        <taxon>Arachnida</taxon>
        <taxon>Pseudoscorpiones</taxon>
        <taxon>Cheliferoidea</taxon>
        <taxon>Chernetidae</taxon>
        <taxon>Cordylochernes</taxon>
    </lineage>
</organism>
<dbReference type="InterPro" id="IPR013783">
    <property type="entry name" value="Ig-like_fold"/>
</dbReference>
<dbReference type="PANTHER" id="PTHR44170">
    <property type="entry name" value="PROTEIN SIDEKICK"/>
    <property type="match status" value="1"/>
</dbReference>
<dbReference type="Proteomes" id="UP001235939">
    <property type="component" value="Chromosome 05"/>
</dbReference>
<evidence type="ECO:0000256" key="1">
    <source>
        <dbReference type="ARBA" id="ARBA00022737"/>
    </source>
</evidence>
<evidence type="ECO:0000313" key="7">
    <source>
        <dbReference type="Proteomes" id="UP001235939"/>
    </source>
</evidence>
<feature type="domain" description="Ig-like" evidence="4">
    <location>
        <begin position="451"/>
        <end position="533"/>
    </location>
</feature>
<dbReference type="PANTHER" id="PTHR44170:SF6">
    <property type="entry name" value="CONTACTIN"/>
    <property type="match status" value="1"/>
</dbReference>
<feature type="domain" description="Fibronectin type-III" evidence="5">
    <location>
        <begin position="1143"/>
        <end position="1244"/>
    </location>
</feature>
<dbReference type="InterPro" id="IPR003961">
    <property type="entry name" value="FN3_dom"/>
</dbReference>
<dbReference type="InterPro" id="IPR016187">
    <property type="entry name" value="CTDL_fold"/>
</dbReference>